<keyword evidence="1" id="KW-0732">Signal</keyword>
<keyword evidence="4" id="KW-1185">Reference proteome</keyword>
<comment type="caution">
    <text evidence="3">The sequence shown here is derived from an EMBL/GenBank/DDBJ whole genome shotgun (WGS) entry which is preliminary data.</text>
</comment>
<dbReference type="SMART" id="SM00972">
    <property type="entry name" value="SCPU"/>
    <property type="match status" value="1"/>
</dbReference>
<name>A0A085JC13_9GAMM</name>
<reference evidence="3 4" key="1">
    <citation type="submission" date="2014-05" db="EMBL/GenBank/DDBJ databases">
        <title>ATOL: Assembling a taxonomically balanced genome-scale reconstruction of the evolutionary history of the Enterobacteriaceae.</title>
        <authorList>
            <person name="Plunkett G.III."/>
            <person name="Neeno-Eckwall E.C."/>
            <person name="Glasner J.D."/>
            <person name="Perna N.T."/>
        </authorList>
    </citation>
    <scope>NUCLEOTIDE SEQUENCE [LARGE SCALE GENOMIC DNA]</scope>
    <source>
        <strain evidence="3 4">ATCC 33301</strain>
    </source>
</reference>
<feature type="domain" description="Spore coat protein U/FanG" evidence="2">
    <location>
        <begin position="184"/>
        <end position="315"/>
    </location>
</feature>
<dbReference type="eggNOG" id="COG5430">
    <property type="taxonomic scope" value="Bacteria"/>
</dbReference>
<evidence type="ECO:0000313" key="3">
    <source>
        <dbReference type="EMBL" id="KFD18009.1"/>
    </source>
</evidence>
<dbReference type="AlphaFoldDB" id="A0A085JC13"/>
<evidence type="ECO:0000256" key="1">
    <source>
        <dbReference type="SAM" id="SignalP"/>
    </source>
</evidence>
<feature type="chain" id="PRO_5001793415" evidence="1">
    <location>
        <begin position="26"/>
        <end position="318"/>
    </location>
</feature>
<accession>A0A085JC13</accession>
<proteinExistence type="predicted"/>
<dbReference type="Pfam" id="PF05229">
    <property type="entry name" value="SCPU"/>
    <property type="match status" value="1"/>
</dbReference>
<sequence length="318" mass="33427">MPVIRVILLIIVAGIGFSFSSGASADPYCWTNGGTSFAFGTVTAGQSASTSAQVPLSCQNYTSAPTYIRACLTLQDNAPLSMHLNPDNGYPLYFNLYPTTDPDSPLSASSTVYAQQDLVLASGQQSGLNIPLIAKIIAGQSKLSAGDYYNYNFTTITKYSYASSASQLPSCASMPATKVYQASSGASAVIKNGCQINNVSDLSFGEQSPAASSTLSTTSTSTITVTCPVNTSFSVGLGSGLHSQQSTRYLCNSSDNQCVSYKLYQDAAHSKVWDNTNTQTFSSATGSSQSMTVYGVVPSQSWPTPGSYNDTVTVTLNY</sequence>
<dbReference type="InterPro" id="IPR007893">
    <property type="entry name" value="Spore_coat_U/FanG"/>
</dbReference>
<dbReference type="EMBL" id="JMPR01000041">
    <property type="protein sequence ID" value="KFD18009.1"/>
    <property type="molecule type" value="Genomic_DNA"/>
</dbReference>
<gene>
    <name evidence="3" type="ORF">GTPT_2741</name>
</gene>
<evidence type="ECO:0000259" key="2">
    <source>
        <dbReference type="Pfam" id="PF05229"/>
    </source>
</evidence>
<dbReference type="RefSeq" id="WP_029990815.1">
    <property type="nucleotide sequence ID" value="NZ_ATMJ01000033.1"/>
</dbReference>
<dbReference type="PANTHER" id="PTHR37089">
    <property type="entry name" value="PROTEIN U-RELATED"/>
    <property type="match status" value="1"/>
</dbReference>
<dbReference type="InterPro" id="IPR053167">
    <property type="entry name" value="Spore_coat_component"/>
</dbReference>
<feature type="signal peptide" evidence="1">
    <location>
        <begin position="1"/>
        <end position="25"/>
    </location>
</feature>
<dbReference type="Proteomes" id="UP000028602">
    <property type="component" value="Unassembled WGS sequence"/>
</dbReference>
<organism evidence="3 4">
    <name type="scientific">Tatumella ptyseos ATCC 33301</name>
    <dbReference type="NCBI Taxonomy" id="1005995"/>
    <lineage>
        <taxon>Bacteria</taxon>
        <taxon>Pseudomonadati</taxon>
        <taxon>Pseudomonadota</taxon>
        <taxon>Gammaproteobacteria</taxon>
        <taxon>Enterobacterales</taxon>
        <taxon>Erwiniaceae</taxon>
        <taxon>Tatumella</taxon>
    </lineage>
</organism>
<protein>
    <submittedName>
        <fullName evidence="3">Sigma-fimbriae tip adhesin</fullName>
    </submittedName>
</protein>
<evidence type="ECO:0000313" key="4">
    <source>
        <dbReference type="Proteomes" id="UP000028602"/>
    </source>
</evidence>
<dbReference type="OrthoDB" id="6078729at2"/>